<dbReference type="Proteomes" id="UP000185511">
    <property type="component" value="Chromosome"/>
</dbReference>
<evidence type="ECO:0000313" key="1">
    <source>
        <dbReference type="EMBL" id="APU18008.1"/>
    </source>
</evidence>
<gene>
    <name evidence="1" type="ORF">UA74_30085</name>
</gene>
<dbReference type="KEGG" id="acad:UA74_30085"/>
<protein>
    <submittedName>
        <fullName evidence="1">Uncharacterized protein</fullName>
    </submittedName>
</protein>
<keyword evidence="2" id="KW-1185">Reference proteome</keyword>
<dbReference type="AlphaFoldDB" id="A0AAC9PV89"/>
<organism evidence="1 2">
    <name type="scientific">Actinoalloteichus fjordicus</name>
    <dbReference type="NCBI Taxonomy" id="1612552"/>
    <lineage>
        <taxon>Bacteria</taxon>
        <taxon>Bacillati</taxon>
        <taxon>Actinomycetota</taxon>
        <taxon>Actinomycetes</taxon>
        <taxon>Pseudonocardiales</taxon>
        <taxon>Pseudonocardiaceae</taxon>
        <taxon>Actinoalloteichus</taxon>
    </lineage>
</organism>
<accession>A0AAC9PV89</accession>
<name>A0AAC9PV89_9PSEU</name>
<evidence type="ECO:0000313" key="2">
    <source>
        <dbReference type="Proteomes" id="UP000185511"/>
    </source>
</evidence>
<dbReference type="EMBL" id="CP016076">
    <property type="protein sequence ID" value="APU18008.1"/>
    <property type="molecule type" value="Genomic_DNA"/>
</dbReference>
<reference evidence="2" key="1">
    <citation type="submission" date="2016-06" db="EMBL/GenBank/DDBJ databases">
        <title>Complete genome sequence of Actinoalloteichus fjordicus DSM 46855 (=ADI127-17), type strain of the new species Actinoalloteichus fjordicus.</title>
        <authorList>
            <person name="Ruckert C."/>
            <person name="Nouioui I."/>
            <person name="Willmese J."/>
            <person name="van Wezel G."/>
            <person name="Klenk H.-P."/>
            <person name="Kalinowski J."/>
            <person name="Zotchev S.B."/>
        </authorList>
    </citation>
    <scope>NUCLEOTIDE SEQUENCE [LARGE SCALE GENOMIC DNA]</scope>
    <source>
        <strain evidence="2">ADI127-7</strain>
    </source>
</reference>
<proteinExistence type="predicted"/>
<sequence>MPDAGCEVILGLRRSSQVRDETVRPGIASRRLLRIDRPAVLALFSDR</sequence>